<sequence length="165" mass="18654">MFLMPDTDEIIYFDALLTPNRSLSERGFAIVMAIVGAVSFLTGMAFLSMGAIPVIGFFGLDALAIWFAFRWSFRKQREETRIRITASSVDMMHRKANGTEKRVSVPAGFARVELDEPLRPDSSLRIEHGRTGWVIGRFLTVPERKSLADAMRTALHRARLERHIA</sequence>
<organism evidence="2 3">
    <name type="scientific">Hyphomonas jannaschiana VP2</name>
    <dbReference type="NCBI Taxonomy" id="1280952"/>
    <lineage>
        <taxon>Bacteria</taxon>
        <taxon>Pseudomonadati</taxon>
        <taxon>Pseudomonadota</taxon>
        <taxon>Alphaproteobacteria</taxon>
        <taxon>Hyphomonadales</taxon>
        <taxon>Hyphomonadaceae</taxon>
        <taxon>Hyphomonas</taxon>
    </lineage>
</organism>
<dbReference type="Proteomes" id="UP000024816">
    <property type="component" value="Unassembled WGS sequence"/>
</dbReference>
<reference evidence="2 3" key="1">
    <citation type="journal article" date="2014" name="Antonie Van Leeuwenhoek">
        <title>Hyphomonas beringensis sp. nov. and Hyphomonas chukchiensis sp. nov., isolated from surface seawater of the Bering Sea and Chukchi Sea.</title>
        <authorList>
            <person name="Li C."/>
            <person name="Lai Q."/>
            <person name="Li G."/>
            <person name="Dong C."/>
            <person name="Wang J."/>
            <person name="Liao Y."/>
            <person name="Shao Z."/>
        </authorList>
    </citation>
    <scope>NUCLEOTIDE SEQUENCE [LARGE SCALE GENOMIC DNA]</scope>
    <source>
        <strain evidence="2 3">VP2</strain>
    </source>
</reference>
<keyword evidence="1" id="KW-0812">Transmembrane</keyword>
<evidence type="ECO:0000313" key="2">
    <source>
        <dbReference type="EMBL" id="KCZ86945.1"/>
    </source>
</evidence>
<dbReference type="InterPro" id="IPR016990">
    <property type="entry name" value="UCP032162_TM"/>
</dbReference>
<protein>
    <recommendedName>
        <fullName evidence="4">DUF2244 domain-containing protein</fullName>
    </recommendedName>
</protein>
<feature type="transmembrane region" description="Helical" evidence="1">
    <location>
        <begin position="52"/>
        <end position="73"/>
    </location>
</feature>
<dbReference type="OrthoDB" id="9808190at2"/>
<evidence type="ECO:0000313" key="3">
    <source>
        <dbReference type="Proteomes" id="UP000024816"/>
    </source>
</evidence>
<name>A0A059F8N2_9PROT</name>
<feature type="transmembrane region" description="Helical" evidence="1">
    <location>
        <begin position="27"/>
        <end position="46"/>
    </location>
</feature>
<comment type="caution">
    <text evidence="2">The sequence shown here is derived from an EMBL/GenBank/DDBJ whole genome shotgun (WGS) entry which is preliminary data.</text>
</comment>
<dbReference type="PATRIC" id="fig|1280952.3.peg.2749"/>
<gene>
    <name evidence="2" type="ORF">HJA_13735</name>
</gene>
<proteinExistence type="predicted"/>
<dbReference type="EMBL" id="ARYJ01000010">
    <property type="protein sequence ID" value="KCZ86945.1"/>
    <property type="molecule type" value="Genomic_DNA"/>
</dbReference>
<dbReference type="AlphaFoldDB" id="A0A059F8N2"/>
<keyword evidence="1" id="KW-1133">Transmembrane helix</keyword>
<dbReference type="PIRSF" id="PIRSF032162">
    <property type="entry name" value="UCP032162_imp"/>
    <property type="match status" value="1"/>
</dbReference>
<dbReference type="eggNOG" id="COG5488">
    <property type="taxonomic scope" value="Bacteria"/>
</dbReference>
<keyword evidence="1" id="KW-0472">Membrane</keyword>
<dbReference type="STRING" id="1280952.HJA_13735"/>
<accession>A0A059F8N2</accession>
<keyword evidence="3" id="KW-1185">Reference proteome</keyword>
<dbReference type="Pfam" id="PF10003">
    <property type="entry name" value="DUF2244"/>
    <property type="match status" value="1"/>
</dbReference>
<evidence type="ECO:0000256" key="1">
    <source>
        <dbReference type="SAM" id="Phobius"/>
    </source>
</evidence>
<evidence type="ECO:0008006" key="4">
    <source>
        <dbReference type="Google" id="ProtNLM"/>
    </source>
</evidence>
<dbReference type="InterPro" id="IPR019253">
    <property type="entry name" value="DUF2244_TM"/>
</dbReference>